<reference evidence="2" key="1">
    <citation type="submission" date="2019-06" db="EMBL/GenBank/DDBJ databases">
        <authorList>
            <person name="Le Quere A."/>
            <person name="Colella S."/>
        </authorList>
    </citation>
    <scope>NUCLEOTIDE SEQUENCE</scope>
    <source>
        <strain evidence="2">EmedicaeMD41</strain>
    </source>
</reference>
<evidence type="ECO:0000313" key="2">
    <source>
        <dbReference type="EMBL" id="VTZ66166.1"/>
    </source>
</evidence>
<keyword evidence="1" id="KW-0812">Transmembrane</keyword>
<dbReference type="Proteomes" id="UP000507954">
    <property type="component" value="Unassembled WGS sequence"/>
</dbReference>
<accession>A0A508X960</accession>
<evidence type="ECO:0008006" key="3">
    <source>
        <dbReference type="Google" id="ProtNLM"/>
    </source>
</evidence>
<sequence length="101" mass="11333">MPVFITVQRKMDLLFTVMIVIMVLTLLLVDIPYLRRHALPQYPAYFASEANLQVIGALAVVVLFTDNHPFWIAALLLVARARRVSGRSLACEVDSPIPRQG</sequence>
<name>A0A508X960_9HYPH</name>
<proteinExistence type="predicted"/>
<evidence type="ECO:0000256" key="1">
    <source>
        <dbReference type="SAM" id="Phobius"/>
    </source>
</evidence>
<keyword evidence="1" id="KW-0472">Membrane</keyword>
<gene>
    <name evidence="2" type="ORF">EMEDMD4_980036</name>
</gene>
<dbReference type="EMBL" id="CABFNB010000170">
    <property type="protein sequence ID" value="VTZ66166.1"/>
    <property type="molecule type" value="Genomic_DNA"/>
</dbReference>
<feature type="transmembrane region" description="Helical" evidence="1">
    <location>
        <begin position="54"/>
        <end position="79"/>
    </location>
</feature>
<organism evidence="2">
    <name type="scientific">Sinorhizobium medicae</name>
    <dbReference type="NCBI Taxonomy" id="110321"/>
    <lineage>
        <taxon>Bacteria</taxon>
        <taxon>Pseudomonadati</taxon>
        <taxon>Pseudomonadota</taxon>
        <taxon>Alphaproteobacteria</taxon>
        <taxon>Hyphomicrobiales</taxon>
        <taxon>Rhizobiaceae</taxon>
        <taxon>Sinorhizobium/Ensifer group</taxon>
        <taxon>Sinorhizobium</taxon>
    </lineage>
</organism>
<keyword evidence="1" id="KW-1133">Transmembrane helix</keyword>
<protein>
    <recommendedName>
        <fullName evidence="3">Transmembrane protein</fullName>
    </recommendedName>
</protein>
<dbReference type="AlphaFoldDB" id="A0A508X960"/>
<feature type="transmembrane region" description="Helical" evidence="1">
    <location>
        <begin position="12"/>
        <end position="34"/>
    </location>
</feature>